<dbReference type="NCBIfam" id="NF005394">
    <property type="entry name" value="PRK06939.1"/>
    <property type="match status" value="1"/>
</dbReference>
<dbReference type="InterPro" id="IPR004839">
    <property type="entry name" value="Aminotransferase_I/II_large"/>
</dbReference>
<feature type="binding site" evidence="7">
    <location>
        <position position="368"/>
    </location>
    <ligand>
        <name>substrate</name>
    </ligand>
</feature>
<dbReference type="PANTHER" id="PTHR13693">
    <property type="entry name" value="CLASS II AMINOTRANSFERASE/8-AMINO-7-OXONONANOATE SYNTHASE"/>
    <property type="match status" value="1"/>
</dbReference>
<dbReference type="STRING" id="29495.EA26_09340"/>
<protein>
    <recommendedName>
        <fullName evidence="7">2-amino-3-ketobutyrate coenzyme A ligase</fullName>
        <shortName evidence="7">AKB ligase</shortName>
        <ecNumber evidence="7">2.3.1.29</ecNumber>
    </recommendedName>
    <alternativeName>
        <fullName evidence="7">Glycine acetyltransferase</fullName>
    </alternativeName>
</protein>
<comment type="cofactor">
    <cofactor evidence="7">
        <name>pyridoxal 5'-phosphate</name>
        <dbReference type="ChEBI" id="CHEBI:597326"/>
    </cofactor>
    <text evidence="7">Binds 1 pyridoxal phosphate per subunit.</text>
</comment>
<evidence type="ECO:0000256" key="3">
    <source>
        <dbReference type="ARBA" id="ARBA00010008"/>
    </source>
</evidence>
<evidence type="ECO:0000313" key="11">
    <source>
        <dbReference type="Proteomes" id="UP000029994"/>
    </source>
</evidence>
<dbReference type="GO" id="GO:0016874">
    <property type="term" value="F:ligase activity"/>
    <property type="evidence" value="ECO:0007669"/>
    <property type="project" value="UniProtKB-KW"/>
</dbReference>
<dbReference type="InterPro" id="IPR011282">
    <property type="entry name" value="2am3keto_CoA_ligase"/>
</dbReference>
<dbReference type="SUPFAM" id="SSF53383">
    <property type="entry name" value="PLP-dependent transferases"/>
    <property type="match status" value="1"/>
</dbReference>
<feature type="domain" description="Aminotransferase class I/classII large" evidence="8">
    <location>
        <begin position="43"/>
        <end position="387"/>
    </location>
</feature>
<feature type="binding site" description="in other chain" evidence="7">
    <location>
        <begin position="241"/>
        <end position="244"/>
    </location>
    <ligand>
        <name>pyridoxal 5'-phosphate</name>
        <dbReference type="ChEBI" id="CHEBI:597326"/>
        <note>ligand shared between dimeric partners</note>
    </ligand>
</feature>
<dbReference type="Pfam" id="PF00155">
    <property type="entry name" value="Aminotran_1_2"/>
    <property type="match status" value="1"/>
</dbReference>
<dbReference type="GO" id="GO:0008890">
    <property type="term" value="F:glycine C-acetyltransferase activity"/>
    <property type="evidence" value="ECO:0007669"/>
    <property type="project" value="UniProtKB-UniRule"/>
</dbReference>
<keyword evidence="4 7" id="KW-0808">Transferase</keyword>
<keyword evidence="11" id="KW-1185">Reference proteome</keyword>
<dbReference type="Gene3D" id="3.40.640.10">
    <property type="entry name" value="Type I PLP-dependent aspartate aminotransferase-like (Major domain)"/>
    <property type="match status" value="1"/>
</dbReference>
<accession>A0A099M2U2</accession>
<evidence type="ECO:0000256" key="6">
    <source>
        <dbReference type="ARBA" id="ARBA00023315"/>
    </source>
</evidence>
<dbReference type="EMBL" id="ABNSCA010000001">
    <property type="protein sequence ID" value="ELN6931346.1"/>
    <property type="molecule type" value="Genomic_DNA"/>
</dbReference>
<organism evidence="10 11">
    <name type="scientific">Vibrio navarrensis</name>
    <dbReference type="NCBI Taxonomy" id="29495"/>
    <lineage>
        <taxon>Bacteria</taxon>
        <taxon>Pseudomonadati</taxon>
        <taxon>Pseudomonadota</taxon>
        <taxon>Gammaproteobacteria</taxon>
        <taxon>Vibrionales</taxon>
        <taxon>Vibrionaceae</taxon>
        <taxon>Vibrio</taxon>
    </lineage>
</organism>
<feature type="binding site" description="in other chain" evidence="7">
    <location>
        <begin position="111"/>
        <end position="112"/>
    </location>
    <ligand>
        <name>pyridoxal 5'-phosphate</name>
        <dbReference type="ChEBI" id="CHEBI:597326"/>
        <note>ligand shared between dimeric partners</note>
    </ligand>
</feature>
<name>A0A099M2U2_9VIBR</name>
<evidence type="ECO:0000256" key="5">
    <source>
        <dbReference type="ARBA" id="ARBA00022898"/>
    </source>
</evidence>
<evidence type="ECO:0000259" key="8">
    <source>
        <dbReference type="Pfam" id="PF00155"/>
    </source>
</evidence>
<feature type="binding site" evidence="7">
    <location>
        <position position="136"/>
    </location>
    <ligand>
        <name>substrate</name>
    </ligand>
</feature>
<feature type="binding site" description="in other chain" evidence="7">
    <location>
        <position position="185"/>
    </location>
    <ligand>
        <name>pyridoxal 5'-phosphate</name>
        <dbReference type="ChEBI" id="CHEBI:597326"/>
        <note>ligand shared between dimeric partners</note>
    </ligand>
</feature>
<dbReference type="Proteomes" id="UP001253463">
    <property type="component" value="Unassembled WGS sequence"/>
</dbReference>
<evidence type="ECO:0000256" key="7">
    <source>
        <dbReference type="HAMAP-Rule" id="MF_00985"/>
    </source>
</evidence>
<dbReference type="UniPathway" id="UPA00046">
    <property type="reaction ID" value="UER00506"/>
</dbReference>
<dbReference type="FunFam" id="3.90.1150.10:FF:000004">
    <property type="entry name" value="2-amino-3-ketobutyrate coenzyme A ligase"/>
    <property type="match status" value="1"/>
</dbReference>
<dbReference type="CDD" id="cd06454">
    <property type="entry name" value="KBL_like"/>
    <property type="match status" value="1"/>
</dbReference>
<dbReference type="InterPro" id="IPR015422">
    <property type="entry name" value="PyrdxlP-dep_Trfase_small"/>
</dbReference>
<evidence type="ECO:0000256" key="4">
    <source>
        <dbReference type="ARBA" id="ARBA00022679"/>
    </source>
</evidence>
<reference evidence="9" key="2">
    <citation type="submission" date="2023-10" db="EMBL/GenBank/DDBJ databases">
        <authorList>
            <consortium name="PulseNet: The National Subtyping Network for Foodborne Disease Surveillance"/>
        </authorList>
    </citation>
    <scope>NUCLEOTIDE SEQUENCE</scope>
    <source>
        <strain evidence="9">PNUSAV004886</strain>
    </source>
</reference>
<dbReference type="GeneID" id="95680319"/>
<comment type="catalytic activity">
    <reaction evidence="7">
        <text>glycine + acetyl-CoA = (2S)-2-amino-3-oxobutanoate + CoA</text>
        <dbReference type="Rhea" id="RHEA:20736"/>
        <dbReference type="ChEBI" id="CHEBI:57287"/>
        <dbReference type="ChEBI" id="CHEBI:57288"/>
        <dbReference type="ChEBI" id="CHEBI:57305"/>
        <dbReference type="ChEBI" id="CHEBI:78948"/>
        <dbReference type="EC" id="2.3.1.29"/>
    </reaction>
</comment>
<dbReference type="PROSITE" id="PS00599">
    <property type="entry name" value="AA_TRANSFER_CLASS_2"/>
    <property type="match status" value="1"/>
</dbReference>
<keyword evidence="6 7" id="KW-0012">Acyltransferase</keyword>
<comment type="pathway">
    <text evidence="1">Cofactor biosynthesis; biotin biosynthesis.</text>
</comment>
<dbReference type="InterPro" id="IPR015421">
    <property type="entry name" value="PyrdxlP-dep_Trfase_major"/>
</dbReference>
<evidence type="ECO:0000313" key="9">
    <source>
        <dbReference type="EMBL" id="ELN6931346.1"/>
    </source>
</evidence>
<feature type="binding site" evidence="7">
    <location>
        <begin position="274"/>
        <end position="275"/>
    </location>
    <ligand>
        <name>pyridoxal 5'-phosphate</name>
        <dbReference type="ChEBI" id="CHEBI:597326"/>
        <note>ligand shared between dimeric partners</note>
    </ligand>
</feature>
<comment type="function">
    <text evidence="7">Catalyzes the cleavage of 2-amino-3-ketobutyrate to glycine and acetyl-CoA.</text>
</comment>
<dbReference type="Proteomes" id="UP000029994">
    <property type="component" value="Unassembled WGS sequence"/>
</dbReference>
<evidence type="ECO:0000256" key="1">
    <source>
        <dbReference type="ARBA" id="ARBA00004746"/>
    </source>
</evidence>
<dbReference type="InterPro" id="IPR015424">
    <property type="entry name" value="PyrdxlP-dep_Trfase"/>
</dbReference>
<dbReference type="eggNOG" id="COG0156">
    <property type="taxonomic scope" value="Bacteria"/>
</dbReference>
<feature type="binding site" description="in other chain" evidence="7">
    <location>
        <begin position="210"/>
        <end position="213"/>
    </location>
    <ligand>
        <name>pyridoxal 5'-phosphate</name>
        <dbReference type="ChEBI" id="CHEBI:597326"/>
        <note>ligand shared between dimeric partners</note>
    </ligand>
</feature>
<dbReference type="InterPro" id="IPR050087">
    <property type="entry name" value="AON_synthase_class-II"/>
</dbReference>
<dbReference type="NCBIfam" id="TIGR01822">
    <property type="entry name" value="2am3keto_CoA"/>
    <property type="match status" value="1"/>
</dbReference>
<dbReference type="EC" id="2.3.1.29" evidence="7"/>
<dbReference type="GO" id="GO:0005829">
    <property type="term" value="C:cytosol"/>
    <property type="evidence" value="ECO:0007669"/>
    <property type="project" value="TreeGrafter"/>
</dbReference>
<dbReference type="EMBL" id="JMCG01000001">
    <property type="protein sequence ID" value="KGK11503.1"/>
    <property type="molecule type" value="Genomic_DNA"/>
</dbReference>
<comment type="pathway">
    <text evidence="2">Porphyrin-containing compound metabolism; protoporphyrin-IX biosynthesis; 5-aminolevulinate from glycine: step 1/1.</text>
</comment>
<dbReference type="GO" id="GO:0019518">
    <property type="term" value="P:L-threonine catabolic process to glycine"/>
    <property type="evidence" value="ECO:0007669"/>
    <property type="project" value="UniProtKB-UniRule"/>
</dbReference>
<comment type="pathway">
    <text evidence="7">Amino-acid degradation; L-threonine degradation via oxydo-reductase pathway; glycine from L-threonine: step 2/2.</text>
</comment>
<dbReference type="InterPro" id="IPR001917">
    <property type="entry name" value="Aminotrans_II_pyridoxalP_BS"/>
</dbReference>
<evidence type="ECO:0000256" key="2">
    <source>
        <dbReference type="ARBA" id="ARBA00005029"/>
    </source>
</evidence>
<dbReference type="GO" id="GO:0030170">
    <property type="term" value="F:pyridoxal phosphate binding"/>
    <property type="evidence" value="ECO:0007669"/>
    <property type="project" value="UniProtKB-UniRule"/>
</dbReference>
<evidence type="ECO:0000313" key="10">
    <source>
        <dbReference type="EMBL" id="KGK11503.1"/>
    </source>
</evidence>
<reference evidence="10 11" key="1">
    <citation type="submission" date="2014-04" db="EMBL/GenBank/DDBJ databases">
        <title>Genome sequencing of Vibrio navarrensis strains.</title>
        <authorList>
            <person name="Gladney L.M."/>
            <person name="Katz L.S."/>
            <person name="Marino-Ramirez L."/>
            <person name="Jordan I.K."/>
        </authorList>
    </citation>
    <scope>NUCLEOTIDE SEQUENCE [LARGE SCALE GENOMIC DNA]</scope>
    <source>
        <strain evidence="10 11">ATCC 51183</strain>
    </source>
</reference>
<dbReference type="HAMAP" id="MF_00985">
    <property type="entry name" value="2am3keto_CoA_ligase"/>
    <property type="match status" value="1"/>
</dbReference>
<keyword evidence="10" id="KW-0436">Ligase</keyword>
<gene>
    <name evidence="7" type="primary">kbl</name>
    <name evidence="10" type="ORF">EA26_09340</name>
    <name evidence="9" type="ORF">RZY48_000722</name>
</gene>
<feature type="modified residue" description="N6-(pyridoxal phosphate)lysine" evidence="7">
    <location>
        <position position="244"/>
    </location>
</feature>
<dbReference type="FunFam" id="3.40.640.10:FF:000006">
    <property type="entry name" value="5-aminolevulinate synthase, mitochondrial"/>
    <property type="match status" value="1"/>
</dbReference>
<dbReference type="Gene3D" id="3.90.1150.10">
    <property type="entry name" value="Aspartate Aminotransferase, domain 1"/>
    <property type="match status" value="1"/>
</dbReference>
<dbReference type="RefSeq" id="WP_039426993.1">
    <property type="nucleotide sequence ID" value="NZ_CAWPVW010000065.1"/>
</dbReference>
<keyword evidence="5 7" id="KW-0663">Pyridoxal phosphate</keyword>
<comment type="similarity">
    <text evidence="3">Belongs to the class-II pyridoxal-phosphate-dependent aminotransferase family. BioF subfamily.</text>
</comment>
<comment type="caution">
    <text evidence="10">The sequence shown here is derived from an EMBL/GenBank/DDBJ whole genome shotgun (WGS) entry which is preliminary data.</text>
</comment>
<sequence length="397" mass="43086">MSSAFYQQIRNQLEEVKAEGLYKSERIITSDQQAAVKIASGEEVLNFCANNYLGLANHPALIEAAKEGMDSHGFGMASVRFICGTQDIHKQLEQKLSQFLGKEDTILYTSCFDANAGLFETLLDKEDAIISDALNHASIIDGVRLCKAMRFRYSNNNMQELEEQLIAAKAAGARNILVVTDGVFSMDGVVANLPAICDLAEKYGALTMVDDSHAVGFMGPTGAGTHEYHNVVDRIDIITGTLGKAMGGASGGYTAGKKEVIDWLRQRSRPYLFSNSVAPAIVAASIRVLDLLQESGDLRARLWENAAHFRTRMTEAGFTMAGADHAIIPIMLGDAKVAAEFAERALAKGIYVIGFSFPVVPKGQARIRTQMSAAHSREQLDKAIDAFIEVGKEMGII</sequence>
<dbReference type="PANTHER" id="PTHR13693:SF102">
    <property type="entry name" value="2-AMINO-3-KETOBUTYRATE COENZYME A LIGASE, MITOCHONDRIAL"/>
    <property type="match status" value="1"/>
</dbReference>
<dbReference type="AlphaFoldDB" id="A0A099M2U2"/>
<proteinExistence type="inferred from homology"/>
<comment type="subunit">
    <text evidence="7">Homodimer.</text>
</comment>